<dbReference type="AlphaFoldDB" id="A0AAV5K5S5"/>
<comment type="cofactor">
    <cofactor evidence="1">
        <name>heme</name>
        <dbReference type="ChEBI" id="CHEBI:30413"/>
    </cofactor>
</comment>
<dbReference type="Pfam" id="PF00067">
    <property type="entry name" value="p450"/>
    <property type="match status" value="1"/>
</dbReference>
<dbReference type="PANTHER" id="PTHR47953:SF19">
    <property type="entry name" value="OS06G0641600 PROTEIN"/>
    <property type="match status" value="1"/>
</dbReference>
<evidence type="ECO:0000256" key="6">
    <source>
        <dbReference type="ARBA" id="ARBA00022723"/>
    </source>
</evidence>
<dbReference type="EMBL" id="BPVZ01000050">
    <property type="protein sequence ID" value="GKV18330.1"/>
    <property type="molecule type" value="Genomic_DNA"/>
</dbReference>
<keyword evidence="9" id="KW-0408">Iron</keyword>
<evidence type="ECO:0000256" key="7">
    <source>
        <dbReference type="ARBA" id="ARBA00022989"/>
    </source>
</evidence>
<gene>
    <name evidence="12" type="ORF">SLEP1_g28728</name>
</gene>
<dbReference type="InterPro" id="IPR001128">
    <property type="entry name" value="Cyt_P450"/>
</dbReference>
<proteinExistence type="inferred from homology"/>
<evidence type="ECO:0000256" key="5">
    <source>
        <dbReference type="ARBA" id="ARBA00022692"/>
    </source>
</evidence>
<evidence type="ECO:0000313" key="13">
    <source>
        <dbReference type="Proteomes" id="UP001054252"/>
    </source>
</evidence>
<dbReference type="InterPro" id="IPR052306">
    <property type="entry name" value="CYP450_71D"/>
</dbReference>
<evidence type="ECO:0000256" key="4">
    <source>
        <dbReference type="ARBA" id="ARBA00022617"/>
    </source>
</evidence>
<keyword evidence="5" id="KW-0812">Transmembrane</keyword>
<keyword evidence="11" id="KW-0472">Membrane</keyword>
<dbReference type="GO" id="GO:0020037">
    <property type="term" value="F:heme binding"/>
    <property type="evidence" value="ECO:0007669"/>
    <property type="project" value="InterPro"/>
</dbReference>
<evidence type="ECO:0000256" key="3">
    <source>
        <dbReference type="ARBA" id="ARBA00010617"/>
    </source>
</evidence>
<evidence type="ECO:0000256" key="10">
    <source>
        <dbReference type="ARBA" id="ARBA00023033"/>
    </source>
</evidence>
<dbReference type="GO" id="GO:0016705">
    <property type="term" value="F:oxidoreductase activity, acting on paired donors, with incorporation or reduction of molecular oxygen"/>
    <property type="evidence" value="ECO:0007669"/>
    <property type="project" value="InterPro"/>
</dbReference>
<name>A0AAV5K5S5_9ROSI</name>
<keyword evidence="10" id="KW-0503">Monooxygenase</keyword>
<dbReference type="Gene3D" id="1.10.630.10">
    <property type="entry name" value="Cytochrome P450"/>
    <property type="match status" value="1"/>
</dbReference>
<dbReference type="GO" id="GO:0004497">
    <property type="term" value="F:monooxygenase activity"/>
    <property type="evidence" value="ECO:0007669"/>
    <property type="project" value="UniProtKB-KW"/>
</dbReference>
<reference evidence="12 13" key="1">
    <citation type="journal article" date="2021" name="Commun. Biol.">
        <title>The genome of Shorea leprosula (Dipterocarpaceae) highlights the ecological relevance of drought in aseasonal tropical rainforests.</title>
        <authorList>
            <person name="Ng K.K.S."/>
            <person name="Kobayashi M.J."/>
            <person name="Fawcett J.A."/>
            <person name="Hatakeyama M."/>
            <person name="Paape T."/>
            <person name="Ng C.H."/>
            <person name="Ang C.C."/>
            <person name="Tnah L.H."/>
            <person name="Lee C.T."/>
            <person name="Nishiyama T."/>
            <person name="Sese J."/>
            <person name="O'Brien M.J."/>
            <person name="Copetti D."/>
            <person name="Mohd Noor M.I."/>
            <person name="Ong R.C."/>
            <person name="Putra M."/>
            <person name="Sireger I.Z."/>
            <person name="Indrioko S."/>
            <person name="Kosugi Y."/>
            <person name="Izuno A."/>
            <person name="Isagi Y."/>
            <person name="Lee S.L."/>
            <person name="Shimizu K.K."/>
        </authorList>
    </citation>
    <scope>NUCLEOTIDE SEQUENCE [LARGE SCALE GENOMIC DNA]</scope>
    <source>
        <strain evidence="12">214</strain>
    </source>
</reference>
<dbReference type="SUPFAM" id="SSF48264">
    <property type="entry name" value="Cytochrome P450"/>
    <property type="match status" value="1"/>
</dbReference>
<evidence type="ECO:0000256" key="9">
    <source>
        <dbReference type="ARBA" id="ARBA00023004"/>
    </source>
</evidence>
<dbReference type="Proteomes" id="UP001054252">
    <property type="component" value="Unassembled WGS sequence"/>
</dbReference>
<accession>A0AAV5K5S5</accession>
<evidence type="ECO:0008006" key="14">
    <source>
        <dbReference type="Google" id="ProtNLM"/>
    </source>
</evidence>
<evidence type="ECO:0000256" key="11">
    <source>
        <dbReference type="ARBA" id="ARBA00023136"/>
    </source>
</evidence>
<evidence type="ECO:0000256" key="2">
    <source>
        <dbReference type="ARBA" id="ARBA00004167"/>
    </source>
</evidence>
<keyword evidence="4" id="KW-0349">Heme</keyword>
<dbReference type="PRINTS" id="PR00463">
    <property type="entry name" value="EP450I"/>
</dbReference>
<comment type="similarity">
    <text evidence="3">Belongs to the cytochrome P450 family.</text>
</comment>
<evidence type="ECO:0000313" key="12">
    <source>
        <dbReference type="EMBL" id="GKV18330.1"/>
    </source>
</evidence>
<protein>
    <recommendedName>
        <fullName evidence="14">Cytochrome P450</fullName>
    </recommendedName>
</protein>
<dbReference type="GO" id="GO:0016020">
    <property type="term" value="C:membrane"/>
    <property type="evidence" value="ECO:0007669"/>
    <property type="project" value="UniProtKB-SubCell"/>
</dbReference>
<sequence>MKIHDLILALRPQLPAAKVMSYDFTSIAFAPYGSYWRQMKKISVLKLLTAPCVKAFRSIREEEVQKMIGSIVFLGEKSFNLSQKFSSMASDITARAAFGFRMKPALERLHQKIDKILSDIIDEQKLRKTRNQTNAKSDEDLIEVVLNLQECGTGTVSTTIEWAMSELIRNPIVVKKTQAEVRNVLEGKRTIEEKDIKELHYLKLVVKGILRLHPPAPLLLPRE</sequence>
<evidence type="ECO:0000256" key="8">
    <source>
        <dbReference type="ARBA" id="ARBA00023002"/>
    </source>
</evidence>
<dbReference type="GO" id="GO:0005506">
    <property type="term" value="F:iron ion binding"/>
    <property type="evidence" value="ECO:0007669"/>
    <property type="project" value="InterPro"/>
</dbReference>
<keyword evidence="7" id="KW-1133">Transmembrane helix</keyword>
<keyword evidence="8" id="KW-0560">Oxidoreductase</keyword>
<dbReference type="InterPro" id="IPR002401">
    <property type="entry name" value="Cyt_P450_E_grp-I"/>
</dbReference>
<comment type="caution">
    <text evidence="12">The sequence shown here is derived from an EMBL/GenBank/DDBJ whole genome shotgun (WGS) entry which is preliminary data.</text>
</comment>
<organism evidence="12 13">
    <name type="scientific">Rubroshorea leprosula</name>
    <dbReference type="NCBI Taxonomy" id="152421"/>
    <lineage>
        <taxon>Eukaryota</taxon>
        <taxon>Viridiplantae</taxon>
        <taxon>Streptophyta</taxon>
        <taxon>Embryophyta</taxon>
        <taxon>Tracheophyta</taxon>
        <taxon>Spermatophyta</taxon>
        <taxon>Magnoliopsida</taxon>
        <taxon>eudicotyledons</taxon>
        <taxon>Gunneridae</taxon>
        <taxon>Pentapetalae</taxon>
        <taxon>rosids</taxon>
        <taxon>malvids</taxon>
        <taxon>Malvales</taxon>
        <taxon>Dipterocarpaceae</taxon>
        <taxon>Rubroshorea</taxon>
    </lineage>
</organism>
<dbReference type="PANTHER" id="PTHR47953">
    <property type="entry name" value="OS08G0105600 PROTEIN"/>
    <property type="match status" value="1"/>
</dbReference>
<keyword evidence="6" id="KW-0479">Metal-binding</keyword>
<evidence type="ECO:0000256" key="1">
    <source>
        <dbReference type="ARBA" id="ARBA00001971"/>
    </source>
</evidence>
<keyword evidence="13" id="KW-1185">Reference proteome</keyword>
<comment type="subcellular location">
    <subcellularLocation>
        <location evidence="2">Membrane</location>
        <topology evidence="2">Single-pass membrane protein</topology>
    </subcellularLocation>
</comment>
<dbReference type="InterPro" id="IPR036396">
    <property type="entry name" value="Cyt_P450_sf"/>
</dbReference>